<evidence type="ECO:0000256" key="2">
    <source>
        <dbReference type="ARBA" id="ARBA00009100"/>
    </source>
</evidence>
<dbReference type="GO" id="GO:0005768">
    <property type="term" value="C:endosome"/>
    <property type="evidence" value="ECO:0007669"/>
    <property type="project" value="UniProtKB-SubCell"/>
</dbReference>
<sequence length="298" mass="33298">MASLDIKLKRMDRVYHPGEVVSGAIVIESKGSLSHQGIQLVMEGNTTLQLSAKSVGLFEAFYNSLKPIQMLYVPVEVAKPGKLPDGTTEIPFEFKLEPLAGQKLYETYHGVFVNIQYQLRATCVRGFMAKTLEKTLEFIVEVKSSKDYPKDQEVPFSITPQSIENVKKTSVNRIPNFKITGKLTTATCAITRPFTGELIIEEADAIIKSVEVQLVRVETCGCADGFAKEATEIQNIQIAEGDVCRQLVIPIFMIFPRLFTCPSTAARTFKIEFEVNLVVLFEDGHLVTENFPIRLIRT</sequence>
<dbReference type="InterPro" id="IPR028934">
    <property type="entry name" value="Vps26-related"/>
</dbReference>
<comment type="subcellular location">
    <subcellularLocation>
        <location evidence="1">Endosome</location>
    </subcellularLocation>
</comment>
<reference evidence="7 8" key="1">
    <citation type="journal article" date="2013" name="Genome Biol.">
        <title>Genome of Acanthamoeba castellanii highlights extensive lateral gene transfer and early evolution of tyrosine kinase signaling.</title>
        <authorList>
            <person name="Clarke M."/>
            <person name="Lohan A.J."/>
            <person name="Liu B."/>
            <person name="Lagkouvardos I."/>
            <person name="Roy S."/>
            <person name="Zafar N."/>
            <person name="Bertelli C."/>
            <person name="Schilde C."/>
            <person name="Kianianmomeni A."/>
            <person name="Burglin T.R."/>
            <person name="Frech C."/>
            <person name="Turcotte B."/>
            <person name="Kopec K.O."/>
            <person name="Synnott J.M."/>
            <person name="Choo C."/>
            <person name="Paponov I."/>
            <person name="Finkler A."/>
            <person name="Soon Heng Tan C."/>
            <person name="Hutchins A.P."/>
            <person name="Weinmeier T."/>
            <person name="Rattei T."/>
            <person name="Chu J.S."/>
            <person name="Gimenez G."/>
            <person name="Irimia M."/>
            <person name="Rigden D.J."/>
            <person name="Fitzpatrick D.A."/>
            <person name="Lorenzo-Morales J."/>
            <person name="Bateman A."/>
            <person name="Chiu C.H."/>
            <person name="Tang P."/>
            <person name="Hegemann P."/>
            <person name="Fromm H."/>
            <person name="Raoult D."/>
            <person name="Greub G."/>
            <person name="Miranda-Saavedra D."/>
            <person name="Chen N."/>
            <person name="Nash P."/>
            <person name="Ginger M.L."/>
            <person name="Horn M."/>
            <person name="Schaap P."/>
            <person name="Caler L."/>
            <person name="Loftus B."/>
        </authorList>
    </citation>
    <scope>NUCLEOTIDE SEQUENCE [LARGE SCALE GENOMIC DNA]</scope>
    <source>
        <strain evidence="7 8">Neff</strain>
    </source>
</reference>
<dbReference type="SUPFAM" id="SSF81296">
    <property type="entry name" value="E set domains"/>
    <property type="match status" value="1"/>
</dbReference>
<dbReference type="VEuPathDB" id="AmoebaDB:ACA1_198300"/>
<comment type="function">
    <text evidence="5">Component of the commander complex that is essential for endosomal recycling of transmembrane cargos; the commander complex is composed of the CCC subcomplex and the retriever subcomplex. Component of the retriever complex, which is a heterotrimeric complex related to retromer cargo-selective complex (CSC) and essential for retromer-independent retrieval and recycling of numerous cargos such as integrin alpha-5/beta-1 (ITGA5:ITGB1). The recruitment of the retriever complex to the endosomal membrane involves CCC and WASH complexes. In the endosomes, drives the retriever and recycling of NxxY-motif-containing cargo proteins by coupling to SNX17, a cargo essential for the homeostatic maintenance of numerous cell surface proteins associated with processes that include cell migration, cell adhesion, nutrient supply and cell signaling.</text>
</comment>
<keyword evidence="8" id="KW-1185">Reference proteome</keyword>
<dbReference type="GO" id="GO:0006886">
    <property type="term" value="P:intracellular protein transport"/>
    <property type="evidence" value="ECO:0007669"/>
    <property type="project" value="InterPro"/>
</dbReference>
<evidence type="ECO:0000256" key="6">
    <source>
        <dbReference type="ARBA" id="ARBA00093474"/>
    </source>
</evidence>
<keyword evidence="3" id="KW-0967">Endosome</keyword>
<protein>
    <recommendedName>
        <fullName evidence="4">Vacuolar protein sorting-associated protein 26C</fullName>
    </recommendedName>
</protein>
<accession>L8H350</accession>
<dbReference type="Pfam" id="PF03643">
    <property type="entry name" value="Vps26"/>
    <property type="match status" value="1"/>
</dbReference>
<name>L8H350_ACACF</name>
<evidence type="ECO:0000313" key="8">
    <source>
        <dbReference type="Proteomes" id="UP000011083"/>
    </source>
</evidence>
<dbReference type="PANTHER" id="PTHR12233">
    <property type="entry name" value="VACUOLAR PROTEIN SORTING 26 RELATED"/>
    <property type="match status" value="1"/>
</dbReference>
<dbReference type="EMBL" id="KB007932">
    <property type="protein sequence ID" value="ELR19610.1"/>
    <property type="molecule type" value="Genomic_DNA"/>
</dbReference>
<dbReference type="Gene3D" id="2.60.40.640">
    <property type="match status" value="2"/>
</dbReference>
<dbReference type="GeneID" id="14920433"/>
<comment type="subunit">
    <text evidence="6">Component of the commander complex that is essential for endosomal recycling of transmembrane cargos; the commander complex is composed of the CCC subcomplex and the retriever subcomplex. Component of the heterotrimeric retriever complex consisting of VPS26C, VPS29 and VPS35L; within the complex interacts with VPS35L. Interacts with SNX17 (via C-terminus); the interaction is direct and associates SNX17 with the retriever complex. Interacts with SNX31; the interaction is direct.</text>
</comment>
<dbReference type="FunFam" id="2.60.40.640:FF:000009">
    <property type="entry name" value="Down syndrome critical region protein 3"/>
    <property type="match status" value="1"/>
</dbReference>
<dbReference type="Proteomes" id="UP000011083">
    <property type="component" value="Unassembled WGS sequence"/>
</dbReference>
<gene>
    <name evidence="7" type="ORF">ACA1_198300</name>
</gene>
<dbReference type="FunFam" id="2.60.40.640:FF:000024">
    <property type="entry name" value="Down syndrome critical region protein 3"/>
    <property type="match status" value="1"/>
</dbReference>
<evidence type="ECO:0000256" key="5">
    <source>
        <dbReference type="ARBA" id="ARBA00093280"/>
    </source>
</evidence>
<evidence type="ECO:0000256" key="1">
    <source>
        <dbReference type="ARBA" id="ARBA00004177"/>
    </source>
</evidence>
<comment type="similarity">
    <text evidence="2">Belongs to the VPS26 family.</text>
</comment>
<dbReference type="KEGG" id="acan:ACA1_198300"/>
<dbReference type="STRING" id="1257118.L8H350"/>
<dbReference type="InterPro" id="IPR014756">
    <property type="entry name" value="Ig_E-set"/>
</dbReference>
<proteinExistence type="inferred from homology"/>
<dbReference type="OMA" id="CVTMPIT"/>
<evidence type="ECO:0000256" key="4">
    <source>
        <dbReference type="ARBA" id="ARBA00067597"/>
    </source>
</evidence>
<evidence type="ECO:0000313" key="7">
    <source>
        <dbReference type="EMBL" id="ELR19610.1"/>
    </source>
</evidence>
<dbReference type="OrthoDB" id="10263384at2759"/>
<dbReference type="InterPro" id="IPR014752">
    <property type="entry name" value="Arrestin-like_C"/>
</dbReference>
<evidence type="ECO:0000256" key="3">
    <source>
        <dbReference type="ARBA" id="ARBA00022753"/>
    </source>
</evidence>
<organism evidence="7 8">
    <name type="scientific">Acanthamoeba castellanii (strain ATCC 30010 / Neff)</name>
    <dbReference type="NCBI Taxonomy" id="1257118"/>
    <lineage>
        <taxon>Eukaryota</taxon>
        <taxon>Amoebozoa</taxon>
        <taxon>Discosea</taxon>
        <taxon>Longamoebia</taxon>
        <taxon>Centramoebida</taxon>
        <taxon>Acanthamoebidae</taxon>
        <taxon>Acanthamoeba</taxon>
    </lineage>
</organism>
<dbReference type="AlphaFoldDB" id="L8H350"/>
<dbReference type="RefSeq" id="XP_004341702.1">
    <property type="nucleotide sequence ID" value="XM_004341654.1"/>
</dbReference>